<dbReference type="RefSeq" id="XP_013753471.1">
    <property type="nucleotide sequence ID" value="XM_013898017.1"/>
</dbReference>
<dbReference type="STRING" id="461836.A0A0L0DRG0"/>
<name>A0A0L0DRG0_THETB</name>
<evidence type="ECO:0000256" key="3">
    <source>
        <dbReference type="ARBA" id="ARBA00022679"/>
    </source>
</evidence>
<dbReference type="Proteomes" id="UP000054408">
    <property type="component" value="Unassembled WGS sequence"/>
</dbReference>
<dbReference type="InterPro" id="IPR036451">
    <property type="entry name" value="CblAdoTrfase-like_sf"/>
</dbReference>
<dbReference type="SUPFAM" id="SSF89028">
    <property type="entry name" value="Cobalamin adenosyltransferase-like"/>
    <property type="match status" value="1"/>
</dbReference>
<dbReference type="AlphaFoldDB" id="A0A0L0DRG0"/>
<keyword evidence="5 10" id="KW-0067">ATP-binding</keyword>
<keyword evidence="4 10" id="KW-0547">Nucleotide-binding</keyword>
<accession>A0A0L0DRG0</accession>
<evidence type="ECO:0000256" key="2">
    <source>
        <dbReference type="ARBA" id="ARBA00011233"/>
    </source>
</evidence>
<evidence type="ECO:0000256" key="9">
    <source>
        <dbReference type="ARBA" id="ARBA00075216"/>
    </source>
</evidence>
<evidence type="ECO:0000256" key="4">
    <source>
        <dbReference type="ARBA" id="ARBA00022741"/>
    </source>
</evidence>
<protein>
    <recommendedName>
        <fullName evidence="8">Corrinoid adenosyltransferase MMAB</fullName>
    </recommendedName>
    <alternativeName>
        <fullName evidence="9">ATP:co(I)rrinoid adenosyltransferase MMAB</fullName>
    </alternativeName>
</protein>
<dbReference type="FunFam" id="1.20.1200.10:FF:000001">
    <property type="entry name" value="Cob(I)yrinic acid a,c-diamide adenosyltransferase"/>
    <property type="match status" value="1"/>
</dbReference>
<proteinExistence type="inferred from homology"/>
<evidence type="ECO:0000256" key="10">
    <source>
        <dbReference type="RuleBase" id="RU366026"/>
    </source>
</evidence>
<dbReference type="EMBL" id="GL349492">
    <property type="protein sequence ID" value="KNC54875.1"/>
    <property type="molecule type" value="Genomic_DNA"/>
</dbReference>
<evidence type="ECO:0000259" key="12">
    <source>
        <dbReference type="Pfam" id="PF01923"/>
    </source>
</evidence>
<evidence type="ECO:0000256" key="6">
    <source>
        <dbReference type="ARBA" id="ARBA00051988"/>
    </source>
</evidence>
<dbReference type="GeneID" id="25568735"/>
<dbReference type="GO" id="GO:0005524">
    <property type="term" value="F:ATP binding"/>
    <property type="evidence" value="ECO:0007669"/>
    <property type="project" value="UniProtKB-UniRule"/>
</dbReference>
<evidence type="ECO:0000256" key="7">
    <source>
        <dbReference type="ARBA" id="ARBA00056747"/>
    </source>
</evidence>
<keyword evidence="14" id="KW-1185">Reference proteome</keyword>
<dbReference type="GO" id="GO:0008817">
    <property type="term" value="F:corrinoid adenosyltransferase activity"/>
    <property type="evidence" value="ECO:0007669"/>
    <property type="project" value="TreeGrafter"/>
</dbReference>
<comment type="catalytic activity">
    <reaction evidence="6">
        <text>cob(I)alamin-[corrinoid adenosyltransferase] + ATP = apo-[corrinoid adenosyltransferase] + adenosylcob(III)alamin + triphosphate</text>
        <dbReference type="Rhea" id="RHEA:56796"/>
        <dbReference type="Rhea" id="RHEA-COMP:14743"/>
        <dbReference type="Rhea" id="RHEA-COMP:14744"/>
        <dbReference type="ChEBI" id="CHEBI:18036"/>
        <dbReference type="ChEBI" id="CHEBI:18408"/>
        <dbReference type="ChEBI" id="CHEBI:30616"/>
        <dbReference type="ChEBI" id="CHEBI:60488"/>
        <dbReference type="ChEBI" id="CHEBI:83228"/>
    </reaction>
    <physiologicalReaction direction="left-to-right" evidence="6">
        <dbReference type="Rhea" id="RHEA:56797"/>
    </physiologicalReaction>
</comment>
<dbReference type="PANTHER" id="PTHR12213">
    <property type="entry name" value="CORRINOID ADENOSYLTRANSFERASE"/>
    <property type="match status" value="1"/>
</dbReference>
<dbReference type="InterPro" id="IPR016030">
    <property type="entry name" value="CblAdoTrfase-like"/>
</dbReference>
<keyword evidence="3 10" id="KW-0808">Transferase</keyword>
<sequence length="221" mass="22904">MASSGRSKSNLYTRTGDDGTSSLYTGERRAKDDAVFEALGSLDEVSSHLGVARVALRGAEAADGGDDVLVAIDAFLEGVQSRLVELGSHVATPLPPPSGASDGSESDDEDDPVATRRAATAFPATHVAAMETFIDEIDGALPPLTMFILPGGTPASAHIHVARAVARRAERTVARLRGPGGVSDDAFAYINRLSDALFAVARAICHAEGGTETVYSKGDPQ</sequence>
<dbReference type="Pfam" id="PF01923">
    <property type="entry name" value="Cob_adeno_trans"/>
    <property type="match status" value="1"/>
</dbReference>
<comment type="subunit">
    <text evidence="2">Homotrimer.</text>
</comment>
<evidence type="ECO:0000256" key="5">
    <source>
        <dbReference type="ARBA" id="ARBA00022840"/>
    </source>
</evidence>
<evidence type="ECO:0000313" key="14">
    <source>
        <dbReference type="Proteomes" id="UP000054408"/>
    </source>
</evidence>
<dbReference type="OMA" id="MDMMSHL"/>
<evidence type="ECO:0000256" key="1">
    <source>
        <dbReference type="ARBA" id="ARBA00007487"/>
    </source>
</evidence>
<feature type="domain" description="Cobalamin adenosyltransferase-like" evidence="12">
    <location>
        <begin position="11"/>
        <end position="203"/>
    </location>
</feature>
<dbReference type="eggNOG" id="ENOG502QS64">
    <property type="taxonomic scope" value="Eukaryota"/>
</dbReference>
<dbReference type="OrthoDB" id="549173at2759"/>
<feature type="compositionally biased region" description="Polar residues" evidence="11">
    <location>
        <begin position="1"/>
        <end position="24"/>
    </location>
</feature>
<organism evidence="13 14">
    <name type="scientific">Thecamonas trahens ATCC 50062</name>
    <dbReference type="NCBI Taxonomy" id="461836"/>
    <lineage>
        <taxon>Eukaryota</taxon>
        <taxon>Apusozoa</taxon>
        <taxon>Apusomonadida</taxon>
        <taxon>Apusomonadidae</taxon>
        <taxon>Thecamonas</taxon>
    </lineage>
</organism>
<dbReference type="GO" id="GO:0009235">
    <property type="term" value="P:cobalamin metabolic process"/>
    <property type="evidence" value="ECO:0007669"/>
    <property type="project" value="UniProtKB-ARBA"/>
</dbReference>
<gene>
    <name evidence="13" type="ORF">AMSG_10529</name>
</gene>
<feature type="region of interest" description="Disordered" evidence="11">
    <location>
        <begin position="89"/>
        <end position="113"/>
    </location>
</feature>
<feature type="region of interest" description="Disordered" evidence="11">
    <location>
        <begin position="1"/>
        <end position="27"/>
    </location>
</feature>
<comment type="function">
    <text evidence="7">Converts cob(I)alamin to adenosylcobalamin (adenosylcob(III)alamin), a coenzyme for methylmalonyl-CoA mutase, therefore participates in the final step of the vitamin B12 conversion. Generates adenosylcobalamin (AdoCbl) and directly delivers the cofactor to MUT in a transfer that is stimulated by ATP-binding to MMAB and gated by MMAA.</text>
</comment>
<evidence type="ECO:0000256" key="8">
    <source>
        <dbReference type="ARBA" id="ARBA00071654"/>
    </source>
</evidence>
<evidence type="ECO:0000256" key="11">
    <source>
        <dbReference type="SAM" id="MobiDB-lite"/>
    </source>
</evidence>
<comment type="similarity">
    <text evidence="1 10">Belongs to the Cob(I)alamin adenosyltransferase family.</text>
</comment>
<reference evidence="13 14" key="1">
    <citation type="submission" date="2010-05" db="EMBL/GenBank/DDBJ databases">
        <title>The Genome Sequence of Thecamonas trahens ATCC 50062.</title>
        <authorList>
            <consortium name="The Broad Institute Genome Sequencing Platform"/>
            <person name="Russ C."/>
            <person name="Cuomo C."/>
            <person name="Shea T."/>
            <person name="Young S.K."/>
            <person name="Zeng Q."/>
            <person name="Koehrsen M."/>
            <person name="Haas B."/>
            <person name="Borodovsky M."/>
            <person name="Guigo R."/>
            <person name="Alvarado L."/>
            <person name="Berlin A."/>
            <person name="Bochicchio J."/>
            <person name="Borenstein D."/>
            <person name="Chapman S."/>
            <person name="Chen Z."/>
            <person name="Freedman E."/>
            <person name="Gellesch M."/>
            <person name="Goldberg J."/>
            <person name="Griggs A."/>
            <person name="Gujja S."/>
            <person name="Heilman E."/>
            <person name="Heiman D."/>
            <person name="Hepburn T."/>
            <person name="Howarth C."/>
            <person name="Jen D."/>
            <person name="Larson L."/>
            <person name="Mehta T."/>
            <person name="Park D."/>
            <person name="Pearson M."/>
            <person name="Roberts A."/>
            <person name="Saif S."/>
            <person name="Shenoy N."/>
            <person name="Sisk P."/>
            <person name="Stolte C."/>
            <person name="Sykes S."/>
            <person name="Thomson T."/>
            <person name="Walk T."/>
            <person name="White J."/>
            <person name="Yandava C."/>
            <person name="Burger G."/>
            <person name="Gray M.W."/>
            <person name="Holland P.W.H."/>
            <person name="King N."/>
            <person name="Lang F.B.F."/>
            <person name="Roger A.J."/>
            <person name="Ruiz-Trillo I."/>
            <person name="Lander E."/>
            <person name="Nusbaum C."/>
        </authorList>
    </citation>
    <scope>NUCLEOTIDE SEQUENCE [LARGE SCALE GENOMIC DNA]</scope>
    <source>
        <strain evidence="13 14">ATCC 50062</strain>
    </source>
</reference>
<dbReference type="InterPro" id="IPR029499">
    <property type="entry name" value="PduO-typ"/>
</dbReference>
<dbReference type="NCBIfam" id="TIGR00636">
    <property type="entry name" value="PduO_Nterm"/>
    <property type="match status" value="1"/>
</dbReference>
<dbReference type="PANTHER" id="PTHR12213:SF0">
    <property type="entry name" value="CORRINOID ADENOSYLTRANSFERASE MMAB"/>
    <property type="match status" value="1"/>
</dbReference>
<evidence type="ECO:0000313" key="13">
    <source>
        <dbReference type="EMBL" id="KNC54875.1"/>
    </source>
</evidence>
<dbReference type="Gene3D" id="1.20.1200.10">
    <property type="entry name" value="Cobalamin adenosyltransferase-like"/>
    <property type="match status" value="1"/>
</dbReference>